<comment type="caution">
    <text evidence="3">The sequence shown here is derived from an EMBL/GenBank/DDBJ whole genome shotgun (WGS) entry which is preliminary data.</text>
</comment>
<sequence>MQDHLASAREFVAFSARGRPLRIVGRDGAVTVGDARRAGAGVDFACPDGGDTLRLVSDPPSDPGDFRDAALAALEAAFAWFPDRDVLAVEAPAREAWFEPLVARGVLTRADNRLLARADALMQQPALWLARGEEPPFPERFVLSGDRRHPLRRPKPEGVTYARFIPWLGETLTFRAAAVEDDLDVFHRWMNDPRVASFWSESGDLEHHRRYLEDLIADPHMIPMISAFDGVPFAYFEIYWAKENRLAPFYDVDDYDRGWHVAVGEASRRGGAYIAAWLPSLMHFMFLDDPRTRRIVGEPAASHVQQIRNLERSGFARIKTFDFPHKRAALVSLLRERFFADRLWLPAQGREVGSPASAAPLPLAGAA</sequence>
<dbReference type="InterPro" id="IPR019432">
    <property type="entry name" value="Acyltransferase_MbtK/IucB-like"/>
</dbReference>
<dbReference type="Pfam" id="PF13523">
    <property type="entry name" value="Acetyltransf_8"/>
    <property type="match status" value="1"/>
</dbReference>
<name>A0A9W6MX69_9HYPH</name>
<dbReference type="SUPFAM" id="SSF55729">
    <property type="entry name" value="Acyl-CoA N-acyltransferases (Nat)"/>
    <property type="match status" value="1"/>
</dbReference>
<dbReference type="GO" id="GO:0016410">
    <property type="term" value="F:N-acyltransferase activity"/>
    <property type="evidence" value="ECO:0007669"/>
    <property type="project" value="TreeGrafter"/>
</dbReference>
<accession>A0A9W6MX69</accession>
<evidence type="ECO:0000256" key="1">
    <source>
        <dbReference type="ARBA" id="ARBA00004924"/>
    </source>
</evidence>
<evidence type="ECO:0000313" key="4">
    <source>
        <dbReference type="Proteomes" id="UP001143372"/>
    </source>
</evidence>
<protein>
    <submittedName>
        <fullName evidence="3">Siderophore biosynthesis protein</fullName>
    </submittedName>
</protein>
<dbReference type="Proteomes" id="UP001143372">
    <property type="component" value="Unassembled WGS sequence"/>
</dbReference>
<dbReference type="PANTHER" id="PTHR31438:SF1">
    <property type="entry name" value="LYSINE N-ACYLTRANSFERASE C17G9.06C-RELATED"/>
    <property type="match status" value="1"/>
</dbReference>
<dbReference type="PANTHER" id="PTHR31438">
    <property type="entry name" value="LYSINE N-ACYLTRANSFERASE C17G9.06C-RELATED"/>
    <property type="match status" value="1"/>
</dbReference>
<reference evidence="3" key="2">
    <citation type="submission" date="2023-01" db="EMBL/GenBank/DDBJ databases">
        <authorList>
            <person name="Sun Q."/>
            <person name="Evtushenko L."/>
        </authorList>
    </citation>
    <scope>NUCLEOTIDE SEQUENCE</scope>
    <source>
        <strain evidence="3">VKM B-2347</strain>
    </source>
</reference>
<dbReference type="RefSeq" id="WP_271169828.1">
    <property type="nucleotide sequence ID" value="NZ_BSFI01000022.1"/>
</dbReference>
<feature type="domain" description="Acyltransferase MbtK/IucB-like conserved" evidence="2">
    <location>
        <begin position="175"/>
        <end position="222"/>
    </location>
</feature>
<reference evidence="3" key="1">
    <citation type="journal article" date="2014" name="Int. J. Syst. Evol. Microbiol.">
        <title>Complete genome sequence of Corynebacterium casei LMG S-19264T (=DSM 44701T), isolated from a smear-ripened cheese.</title>
        <authorList>
            <consortium name="US DOE Joint Genome Institute (JGI-PGF)"/>
            <person name="Walter F."/>
            <person name="Albersmeier A."/>
            <person name="Kalinowski J."/>
            <person name="Ruckert C."/>
        </authorList>
    </citation>
    <scope>NUCLEOTIDE SEQUENCE</scope>
    <source>
        <strain evidence="3">VKM B-2347</strain>
    </source>
</reference>
<dbReference type="SMART" id="SM01006">
    <property type="entry name" value="AlcB"/>
    <property type="match status" value="1"/>
</dbReference>
<comment type="pathway">
    <text evidence="1">Siderophore biosynthesis.</text>
</comment>
<dbReference type="GO" id="GO:0019290">
    <property type="term" value="P:siderophore biosynthetic process"/>
    <property type="evidence" value="ECO:0007669"/>
    <property type="project" value="InterPro"/>
</dbReference>
<dbReference type="AlphaFoldDB" id="A0A9W6MX69"/>
<dbReference type="InterPro" id="IPR016181">
    <property type="entry name" value="Acyl_CoA_acyltransferase"/>
</dbReference>
<keyword evidence="4" id="KW-1185">Reference proteome</keyword>
<gene>
    <name evidence="3" type="ORF">GCM10008179_32480</name>
</gene>
<dbReference type="EMBL" id="BSFI01000022">
    <property type="protein sequence ID" value="GLK69610.1"/>
    <property type="molecule type" value="Genomic_DNA"/>
</dbReference>
<evidence type="ECO:0000313" key="3">
    <source>
        <dbReference type="EMBL" id="GLK69610.1"/>
    </source>
</evidence>
<proteinExistence type="predicted"/>
<dbReference type="Gene3D" id="3.40.630.30">
    <property type="match status" value="1"/>
</dbReference>
<evidence type="ECO:0000259" key="2">
    <source>
        <dbReference type="SMART" id="SM01006"/>
    </source>
</evidence>
<organism evidence="3 4">
    <name type="scientific">Hansschlegelia plantiphila</name>
    <dbReference type="NCBI Taxonomy" id="374655"/>
    <lineage>
        <taxon>Bacteria</taxon>
        <taxon>Pseudomonadati</taxon>
        <taxon>Pseudomonadota</taxon>
        <taxon>Alphaproteobacteria</taxon>
        <taxon>Hyphomicrobiales</taxon>
        <taxon>Methylopilaceae</taxon>
        <taxon>Hansschlegelia</taxon>
    </lineage>
</organism>